<comment type="caution">
    <text evidence="1">The sequence shown here is derived from an EMBL/GenBank/DDBJ whole genome shotgun (WGS) entry which is preliminary data.</text>
</comment>
<keyword evidence="2" id="KW-1185">Reference proteome</keyword>
<dbReference type="RefSeq" id="WP_223982587.1">
    <property type="nucleotide sequence ID" value="NZ_CAJZAG010000002.1"/>
</dbReference>
<accession>A0ABM8WFN2</accession>
<organism evidence="1 2">
    <name type="scientific">Cupriavidus pampae</name>
    <dbReference type="NCBI Taxonomy" id="659251"/>
    <lineage>
        <taxon>Bacteria</taxon>
        <taxon>Pseudomonadati</taxon>
        <taxon>Pseudomonadota</taxon>
        <taxon>Betaproteobacteria</taxon>
        <taxon>Burkholderiales</taxon>
        <taxon>Burkholderiaceae</taxon>
        <taxon>Cupriavidus</taxon>
    </lineage>
</organism>
<proteinExistence type="predicted"/>
<protein>
    <submittedName>
        <fullName evidence="1">Uncharacterized protein</fullName>
    </submittedName>
</protein>
<evidence type="ECO:0000313" key="1">
    <source>
        <dbReference type="EMBL" id="CAG9166132.1"/>
    </source>
</evidence>
<gene>
    <name evidence="1" type="ORF">LMG32289_00934</name>
</gene>
<dbReference type="Proteomes" id="UP000706525">
    <property type="component" value="Unassembled WGS sequence"/>
</dbReference>
<reference evidence="1 2" key="1">
    <citation type="submission" date="2021-08" db="EMBL/GenBank/DDBJ databases">
        <authorList>
            <person name="Peeters C."/>
        </authorList>
    </citation>
    <scope>NUCLEOTIDE SEQUENCE [LARGE SCALE GENOMIC DNA]</scope>
    <source>
        <strain evidence="1 2">LMG 32289</strain>
    </source>
</reference>
<dbReference type="EMBL" id="CAJZAG010000002">
    <property type="protein sequence ID" value="CAG9166132.1"/>
    <property type="molecule type" value="Genomic_DNA"/>
</dbReference>
<evidence type="ECO:0000313" key="2">
    <source>
        <dbReference type="Proteomes" id="UP000706525"/>
    </source>
</evidence>
<sequence length="443" mass="49535">MAEFDFPVPSIDITVTNYKPSFDQASRKFRSWQVESLLNKAADLLDRCLAEQAKYDSLRAQQAFLSTTLAAEEASLLTEEKLRDDGQYDFPSIDTTARVSKLAEMAVDYKNAEEWAVATHAQEGTPAAAATMHDHKIAHLRFKMENTLAEVEKIRAEKTALGTVAIHKDRLDKERKRFDATKIYTIDGNALDFRFQAERCSRRVVRDYREAVDRLIVAARGLEQIYGYQGYQTDKDVVVDFSSVIQSVNDLTLKPLDAVTTWVREAIRWLAAFSHSDQTITVVVSLKQALGTEWNALLSQPGARSFPISQDLFYPYRFVRLRGMSATFLSKGGSSSYPLRCIITLPKSARYFFRDEQGNDLGTSSVNQREIPPCVLGRVADRGSAREPEICGAISLMNASPIGEPGPSGLFTIDVQRITDDDKTSIADILLEVIVSAQPVHNF</sequence>
<name>A0ABM8WFN2_9BURK</name>